<accession>A0A1H3GGK9</accession>
<dbReference type="AlphaFoldDB" id="A0A1H3GGK9"/>
<gene>
    <name evidence="1" type="ORF">SAMN05444340_102340</name>
</gene>
<dbReference type="EMBL" id="FNPF01000002">
    <property type="protein sequence ID" value="SDY02443.1"/>
    <property type="molecule type" value="Genomic_DNA"/>
</dbReference>
<keyword evidence="2" id="KW-1185">Reference proteome</keyword>
<reference evidence="1 2" key="1">
    <citation type="submission" date="2016-10" db="EMBL/GenBank/DDBJ databases">
        <authorList>
            <person name="de Groot N.N."/>
        </authorList>
    </citation>
    <scope>NUCLEOTIDE SEQUENCE [LARGE SCALE GENOMIC DNA]</scope>
    <source>
        <strain evidence="1 2">DSM 26880</strain>
    </source>
</reference>
<protein>
    <submittedName>
        <fullName evidence="1">Uncharacterized protein</fullName>
    </submittedName>
</protein>
<sequence>MSHTLAVAKPPVFASFRAKGGRSPALMPEAEGTPVEHRLDLLLDRLDQLEFTVSRLFDTDTDGHEDDRLAQIEARLHALQEQIGLLADHRRATTALDTRLDAMQDSLASLTVDDAAIDALAQDMGSRHDALLDTLSSLATTDEAKTSLLAQSAEEQQRQLDALHAMIAALAERPAEGQQSHAGDATILMAIEELADRQRAAQAQMTARFAALENGLADDAYAALSFRVSRLVDARMAAGFANLADVVERAVETIGLAVQGAPKPIDPRSHDAGDAASPIGERLHAAIDEATRACRNSAVRPDGTD</sequence>
<organism evidence="1 2">
    <name type="scientific">Citreimonas salinaria</name>
    <dbReference type="NCBI Taxonomy" id="321339"/>
    <lineage>
        <taxon>Bacteria</taxon>
        <taxon>Pseudomonadati</taxon>
        <taxon>Pseudomonadota</taxon>
        <taxon>Alphaproteobacteria</taxon>
        <taxon>Rhodobacterales</taxon>
        <taxon>Roseobacteraceae</taxon>
        <taxon>Citreimonas</taxon>
    </lineage>
</organism>
<evidence type="ECO:0000313" key="1">
    <source>
        <dbReference type="EMBL" id="SDY02443.1"/>
    </source>
</evidence>
<proteinExistence type="predicted"/>
<name>A0A1H3GGK9_9RHOB</name>
<evidence type="ECO:0000313" key="2">
    <source>
        <dbReference type="Proteomes" id="UP000199286"/>
    </source>
</evidence>
<dbReference type="Proteomes" id="UP000199286">
    <property type="component" value="Unassembled WGS sequence"/>
</dbReference>